<dbReference type="EMBL" id="SSFD01000033">
    <property type="protein sequence ID" value="TXH91560.1"/>
    <property type="molecule type" value="Genomic_DNA"/>
</dbReference>
<name>C4KDG3_THASP</name>
<protein>
    <submittedName>
        <fullName evidence="9">AzlC family protein</fullName>
    </submittedName>
    <submittedName>
        <fullName evidence="10">Branched-chain amino acid ABC transporter permease</fullName>
    </submittedName>
</protein>
<dbReference type="InterPro" id="IPR011606">
    <property type="entry name" value="Brnchd-chn_aa_trnsp_permease"/>
</dbReference>
<dbReference type="PANTHER" id="PTHR34979">
    <property type="entry name" value="INNER MEMBRANE PROTEIN YGAZ"/>
    <property type="match status" value="1"/>
</dbReference>
<keyword evidence="11" id="KW-1185">Reference proteome</keyword>
<feature type="transmembrane region" description="Helical" evidence="8">
    <location>
        <begin position="70"/>
        <end position="95"/>
    </location>
</feature>
<evidence type="ECO:0000256" key="7">
    <source>
        <dbReference type="ARBA" id="ARBA00023136"/>
    </source>
</evidence>
<feature type="transmembrane region" description="Helical" evidence="8">
    <location>
        <begin position="16"/>
        <end position="34"/>
    </location>
</feature>
<comment type="similarity">
    <text evidence="2">Belongs to the AzlC family.</text>
</comment>
<dbReference type="PANTHER" id="PTHR34979:SF1">
    <property type="entry name" value="INNER MEMBRANE PROTEIN YGAZ"/>
    <property type="match status" value="1"/>
</dbReference>
<evidence type="ECO:0000256" key="3">
    <source>
        <dbReference type="ARBA" id="ARBA00022448"/>
    </source>
</evidence>
<keyword evidence="3" id="KW-0813">Transport</keyword>
<dbReference type="STRING" id="85643.Tmz1t_3535"/>
<organism evidence="9 11">
    <name type="scientific">Thauera aminoaromatica</name>
    <dbReference type="NCBI Taxonomy" id="164330"/>
    <lineage>
        <taxon>Bacteria</taxon>
        <taxon>Pseudomonadati</taxon>
        <taxon>Pseudomonadota</taxon>
        <taxon>Betaproteobacteria</taxon>
        <taxon>Rhodocyclales</taxon>
        <taxon>Zoogloeaceae</taxon>
        <taxon>Thauera</taxon>
    </lineage>
</organism>
<accession>C4KDG3</accession>
<evidence type="ECO:0000256" key="4">
    <source>
        <dbReference type="ARBA" id="ARBA00022475"/>
    </source>
</evidence>
<evidence type="ECO:0000313" key="9">
    <source>
        <dbReference type="EMBL" id="ACR02129.1"/>
    </source>
</evidence>
<dbReference type="eggNOG" id="COG1296">
    <property type="taxonomic scope" value="Bacteria"/>
</dbReference>
<feature type="transmembrane region" description="Helical" evidence="8">
    <location>
        <begin position="132"/>
        <end position="158"/>
    </location>
</feature>
<dbReference type="AlphaFoldDB" id="C4KDG3"/>
<dbReference type="GO" id="GO:1903785">
    <property type="term" value="P:L-valine transmembrane transport"/>
    <property type="evidence" value="ECO:0007669"/>
    <property type="project" value="TreeGrafter"/>
</dbReference>
<dbReference type="Proteomes" id="UP000321192">
    <property type="component" value="Unassembled WGS sequence"/>
</dbReference>
<reference evidence="10 12" key="3">
    <citation type="submission" date="2018-09" db="EMBL/GenBank/DDBJ databases">
        <title>Metagenome Assembled Genomes from an Advanced Water Purification Facility.</title>
        <authorList>
            <person name="Stamps B.W."/>
            <person name="Spear J.R."/>
        </authorList>
    </citation>
    <scope>NUCLEOTIDE SEQUENCE [LARGE SCALE GENOMIC DNA]</scope>
    <source>
        <strain evidence="10">Bin_27_1</strain>
    </source>
</reference>
<evidence type="ECO:0000313" key="10">
    <source>
        <dbReference type="EMBL" id="TXH91560.1"/>
    </source>
</evidence>
<gene>
    <name evidence="9" type="ordered locus">Tmz1t_3535</name>
    <name evidence="10" type="ORF">E6Q80_02325</name>
</gene>
<evidence type="ECO:0000256" key="6">
    <source>
        <dbReference type="ARBA" id="ARBA00022989"/>
    </source>
</evidence>
<keyword evidence="5 8" id="KW-0812">Transmembrane</keyword>
<keyword evidence="7 8" id="KW-0472">Membrane</keyword>
<evidence type="ECO:0000313" key="11">
    <source>
        <dbReference type="Proteomes" id="UP000002186"/>
    </source>
</evidence>
<reference evidence="9 11" key="2">
    <citation type="journal article" date="2012" name="Stand. Genomic Sci.">
        <title>Complete genome sequence of Thauera aminoaromatica strain MZ1T.</title>
        <authorList>
            <person name="Jiang K."/>
            <person name="Sanseverino J."/>
            <person name="Chauhan A."/>
            <person name="Lucas S."/>
            <person name="Copeland A."/>
            <person name="Lapidus A."/>
            <person name="Del Rio T.G."/>
            <person name="Dalin E."/>
            <person name="Tice H."/>
            <person name="Bruce D."/>
            <person name="Goodwin L."/>
            <person name="Pitluck S."/>
            <person name="Sims D."/>
            <person name="Brettin T."/>
            <person name="Detter J.C."/>
            <person name="Han C."/>
            <person name="Chang Y.J."/>
            <person name="Larimer F."/>
            <person name="Land M."/>
            <person name="Hauser L."/>
            <person name="Kyrpides N.C."/>
            <person name="Mikhailova N."/>
            <person name="Moser S."/>
            <person name="Jegier P."/>
            <person name="Close D."/>
            <person name="Debruyn J.M."/>
            <person name="Wang Y."/>
            <person name="Layton A.C."/>
            <person name="Allen M.S."/>
            <person name="Sayler G.S."/>
        </authorList>
    </citation>
    <scope>NUCLEOTIDE SEQUENCE [LARGE SCALE GENOMIC DNA]</scope>
    <source>
        <strain evidence="9 11">MZ1T</strain>
    </source>
</reference>
<evidence type="ECO:0000256" key="1">
    <source>
        <dbReference type="ARBA" id="ARBA00004651"/>
    </source>
</evidence>
<dbReference type="EMBL" id="CP001281">
    <property type="protein sequence ID" value="ACR02129.1"/>
    <property type="molecule type" value="Genomic_DNA"/>
</dbReference>
<evidence type="ECO:0000256" key="8">
    <source>
        <dbReference type="SAM" id="Phobius"/>
    </source>
</evidence>
<dbReference type="RefSeq" id="WP_004323582.1">
    <property type="nucleotide sequence ID" value="NC_011662.2"/>
</dbReference>
<dbReference type="GO" id="GO:0005886">
    <property type="term" value="C:plasma membrane"/>
    <property type="evidence" value="ECO:0007669"/>
    <property type="project" value="UniProtKB-SubCell"/>
</dbReference>
<accession>A0A5C7T7E3</accession>
<dbReference type="HOGENOM" id="CLU_065777_1_0_4"/>
<keyword evidence="6 8" id="KW-1133">Transmembrane helix</keyword>
<reference evidence="11" key="1">
    <citation type="submission" date="2009-05" db="EMBL/GenBank/DDBJ databases">
        <title>Complete sequence of chromosome of Thauera sp. MZ1T.</title>
        <authorList>
            <consortium name="US DOE Joint Genome Institute"/>
            <person name="Lucas S."/>
            <person name="Copeland A."/>
            <person name="Lapidus A."/>
            <person name="Glavina del Rio T."/>
            <person name="Dalin E."/>
            <person name="Tice H."/>
            <person name="Bruce D."/>
            <person name="Goodwin L."/>
            <person name="Pitluck S."/>
            <person name="Sims D."/>
            <person name="Brettin T."/>
            <person name="Detter J.C."/>
            <person name="Han C."/>
            <person name="Larimer F."/>
            <person name="Land M."/>
            <person name="Hauser L."/>
            <person name="Kyrpides N."/>
            <person name="Mikhailova N."/>
            <person name="Sayler G.S."/>
        </authorList>
    </citation>
    <scope>NUCLEOTIDE SEQUENCE [LARGE SCALE GENOMIC DNA]</scope>
    <source>
        <strain evidence="11">MZ1T</strain>
    </source>
</reference>
<proteinExistence type="inferred from homology"/>
<keyword evidence="4" id="KW-1003">Cell membrane</keyword>
<dbReference type="KEGG" id="tmz:Tmz1t_3535"/>
<evidence type="ECO:0000256" key="5">
    <source>
        <dbReference type="ARBA" id="ARBA00022692"/>
    </source>
</evidence>
<dbReference type="Pfam" id="PF03591">
    <property type="entry name" value="AzlC"/>
    <property type="match status" value="1"/>
</dbReference>
<evidence type="ECO:0000256" key="2">
    <source>
        <dbReference type="ARBA" id="ARBA00010735"/>
    </source>
</evidence>
<sequence>MESSFRRGAREGMRDFLPLSVGLVPWAIVTGIAMRSIGLSPAESMGMNLLVYAGTAQLGTLPLIGSGAPLWLIFLTALVLNLRFIIFSAALAPVFHDHRFMRRLASSYLLVDGMFAVGADKLQRADDPHWRWGYYIVPSVYCWLLWQLCGAVGVFGAGAIPRDWSLEFMTTIALTVMMIPMLRERPMWVAALVGGLGAVLLRELPLRLGLIAGIALGIGAGFIAERALAGRAAR</sequence>
<feature type="transmembrane region" description="Helical" evidence="8">
    <location>
        <begin position="210"/>
        <end position="229"/>
    </location>
</feature>
<evidence type="ECO:0000313" key="12">
    <source>
        <dbReference type="Proteomes" id="UP000321192"/>
    </source>
</evidence>
<comment type="subcellular location">
    <subcellularLocation>
        <location evidence="1">Cell membrane</location>
        <topology evidence="1">Multi-pass membrane protein</topology>
    </subcellularLocation>
</comment>
<dbReference type="Proteomes" id="UP000002186">
    <property type="component" value="Chromosome"/>
</dbReference>
<dbReference type="OrthoDB" id="9179311at2"/>